<evidence type="ECO:0000256" key="1">
    <source>
        <dbReference type="SAM" id="Phobius"/>
    </source>
</evidence>
<keyword evidence="1" id="KW-0812">Transmembrane</keyword>
<gene>
    <name evidence="2" type="ORF">GCM10010191_58560</name>
</gene>
<keyword evidence="3" id="KW-1185">Reference proteome</keyword>
<feature type="transmembrane region" description="Helical" evidence="1">
    <location>
        <begin position="7"/>
        <end position="31"/>
    </location>
</feature>
<protein>
    <recommendedName>
        <fullName evidence="4">DUF2269 family protein</fullName>
    </recommendedName>
</protein>
<evidence type="ECO:0000313" key="2">
    <source>
        <dbReference type="EMBL" id="GAA2436061.1"/>
    </source>
</evidence>
<feature type="transmembrane region" description="Helical" evidence="1">
    <location>
        <begin position="73"/>
        <end position="94"/>
    </location>
</feature>
<dbReference type="EMBL" id="BAAARW010000020">
    <property type="protein sequence ID" value="GAA2436061.1"/>
    <property type="molecule type" value="Genomic_DNA"/>
</dbReference>
<name>A0ABP5WXI0_9ACTN</name>
<evidence type="ECO:0000313" key="3">
    <source>
        <dbReference type="Proteomes" id="UP001501231"/>
    </source>
</evidence>
<dbReference type="RefSeq" id="WP_344593206.1">
    <property type="nucleotide sequence ID" value="NZ_BAAARW010000020.1"/>
</dbReference>
<comment type="caution">
    <text evidence="2">The sequence shown here is derived from an EMBL/GenBank/DDBJ whole genome shotgun (WGS) entry which is preliminary data.</text>
</comment>
<sequence>MSSVLKILYLTVHVALSALVALLIYGGFVMADYRDGSSTTPGGILAGFVTLLACGIMVVPLIAAVATKWVSRWWLVPHWLLGGASLALTVYAWMFEEVGSSDLS</sequence>
<accession>A0ABP5WXI0</accession>
<organism evidence="2 3">
    <name type="scientific">Actinomadura vinacea</name>
    <dbReference type="NCBI Taxonomy" id="115336"/>
    <lineage>
        <taxon>Bacteria</taxon>
        <taxon>Bacillati</taxon>
        <taxon>Actinomycetota</taxon>
        <taxon>Actinomycetes</taxon>
        <taxon>Streptosporangiales</taxon>
        <taxon>Thermomonosporaceae</taxon>
        <taxon>Actinomadura</taxon>
    </lineage>
</organism>
<keyword evidence="1" id="KW-1133">Transmembrane helix</keyword>
<reference evidence="3" key="1">
    <citation type="journal article" date="2019" name="Int. J. Syst. Evol. Microbiol.">
        <title>The Global Catalogue of Microorganisms (GCM) 10K type strain sequencing project: providing services to taxonomists for standard genome sequencing and annotation.</title>
        <authorList>
            <consortium name="The Broad Institute Genomics Platform"/>
            <consortium name="The Broad Institute Genome Sequencing Center for Infectious Disease"/>
            <person name="Wu L."/>
            <person name="Ma J."/>
        </authorList>
    </citation>
    <scope>NUCLEOTIDE SEQUENCE [LARGE SCALE GENOMIC DNA]</scope>
    <source>
        <strain evidence="3">JCM 3325</strain>
    </source>
</reference>
<dbReference type="Proteomes" id="UP001501231">
    <property type="component" value="Unassembled WGS sequence"/>
</dbReference>
<feature type="transmembrane region" description="Helical" evidence="1">
    <location>
        <begin position="43"/>
        <end position="66"/>
    </location>
</feature>
<proteinExistence type="predicted"/>
<evidence type="ECO:0008006" key="4">
    <source>
        <dbReference type="Google" id="ProtNLM"/>
    </source>
</evidence>
<keyword evidence="1" id="KW-0472">Membrane</keyword>